<organism evidence="2 3">
    <name type="scientific">Aphis craccivora</name>
    <name type="common">Cowpea aphid</name>
    <dbReference type="NCBI Taxonomy" id="307492"/>
    <lineage>
        <taxon>Eukaryota</taxon>
        <taxon>Metazoa</taxon>
        <taxon>Ecdysozoa</taxon>
        <taxon>Arthropoda</taxon>
        <taxon>Hexapoda</taxon>
        <taxon>Insecta</taxon>
        <taxon>Pterygota</taxon>
        <taxon>Neoptera</taxon>
        <taxon>Paraneoptera</taxon>
        <taxon>Hemiptera</taxon>
        <taxon>Sternorrhyncha</taxon>
        <taxon>Aphidomorpha</taxon>
        <taxon>Aphidoidea</taxon>
        <taxon>Aphididae</taxon>
        <taxon>Aphidini</taxon>
        <taxon>Aphis</taxon>
        <taxon>Aphis</taxon>
    </lineage>
</organism>
<feature type="non-terminal residue" evidence="2">
    <location>
        <position position="157"/>
    </location>
</feature>
<dbReference type="EMBL" id="VUJU01007846">
    <property type="protein sequence ID" value="KAF0739728.1"/>
    <property type="molecule type" value="Genomic_DNA"/>
</dbReference>
<dbReference type="PROSITE" id="PS51192">
    <property type="entry name" value="HELICASE_ATP_BIND_1"/>
    <property type="match status" value="1"/>
</dbReference>
<sequence>MDQPPKDTAGIVPRKYQLELLEDVKKSNTILYLPTGSGKTYIATMLIKNLGDCLTKPIGHGRKWTFFIVQSVPLVGQQANNLRKHLPWSIGTFSGDMNVDFWSQNHWNEILEKCHILVMTAQIYLNNLHHGYMHIKDANLLIFDECHHAVALHPFKQ</sequence>
<dbReference type="AlphaFoldDB" id="A0A6G0XHJ5"/>
<dbReference type="PANTHER" id="PTHR14074:SF16">
    <property type="entry name" value="ANTIVIRAL INNATE IMMUNE RESPONSE RECEPTOR RIG-I"/>
    <property type="match status" value="1"/>
</dbReference>
<name>A0A6G0XHJ5_APHCR</name>
<accession>A0A6G0XHJ5</accession>
<dbReference type="GO" id="GO:0016787">
    <property type="term" value="F:hydrolase activity"/>
    <property type="evidence" value="ECO:0007669"/>
    <property type="project" value="InterPro"/>
</dbReference>
<dbReference type="Proteomes" id="UP000478052">
    <property type="component" value="Unassembled WGS sequence"/>
</dbReference>
<dbReference type="Gene3D" id="3.40.50.300">
    <property type="entry name" value="P-loop containing nucleotide triphosphate hydrolases"/>
    <property type="match status" value="1"/>
</dbReference>
<gene>
    <name evidence="2" type="ORF">FWK35_00031279</name>
</gene>
<protein>
    <submittedName>
        <fullName evidence="2">Endoribonuclease Dicer isoform X4</fullName>
    </submittedName>
</protein>
<dbReference type="InterPro" id="IPR006935">
    <property type="entry name" value="Helicase/UvrB_N"/>
</dbReference>
<dbReference type="OrthoDB" id="416741at2759"/>
<dbReference type="GO" id="GO:0003677">
    <property type="term" value="F:DNA binding"/>
    <property type="evidence" value="ECO:0007669"/>
    <property type="project" value="InterPro"/>
</dbReference>
<keyword evidence="3" id="KW-1185">Reference proteome</keyword>
<dbReference type="PANTHER" id="PTHR14074">
    <property type="entry name" value="HELICASE WITH DEATH DOMAIN-RELATED"/>
    <property type="match status" value="1"/>
</dbReference>
<dbReference type="GO" id="GO:0005737">
    <property type="term" value="C:cytoplasm"/>
    <property type="evidence" value="ECO:0007669"/>
    <property type="project" value="TreeGrafter"/>
</dbReference>
<comment type="caution">
    <text evidence="2">The sequence shown here is derived from an EMBL/GenBank/DDBJ whole genome shotgun (WGS) entry which is preliminary data.</text>
</comment>
<evidence type="ECO:0000313" key="3">
    <source>
        <dbReference type="Proteomes" id="UP000478052"/>
    </source>
</evidence>
<proteinExistence type="predicted"/>
<evidence type="ECO:0000313" key="2">
    <source>
        <dbReference type="EMBL" id="KAF0739728.1"/>
    </source>
</evidence>
<dbReference type="InterPro" id="IPR014001">
    <property type="entry name" value="Helicase_ATP-bd"/>
</dbReference>
<dbReference type="Pfam" id="PF04851">
    <property type="entry name" value="ResIII"/>
    <property type="match status" value="1"/>
</dbReference>
<dbReference type="SUPFAM" id="SSF52540">
    <property type="entry name" value="P-loop containing nucleoside triphosphate hydrolases"/>
    <property type="match status" value="1"/>
</dbReference>
<feature type="domain" description="Helicase ATP-binding" evidence="1">
    <location>
        <begin position="20"/>
        <end position="157"/>
    </location>
</feature>
<evidence type="ECO:0000259" key="1">
    <source>
        <dbReference type="PROSITE" id="PS51192"/>
    </source>
</evidence>
<dbReference type="InterPro" id="IPR051363">
    <property type="entry name" value="RLR_Helicase"/>
</dbReference>
<dbReference type="GO" id="GO:0005524">
    <property type="term" value="F:ATP binding"/>
    <property type="evidence" value="ECO:0007669"/>
    <property type="project" value="InterPro"/>
</dbReference>
<reference evidence="2 3" key="1">
    <citation type="submission" date="2019-08" db="EMBL/GenBank/DDBJ databases">
        <title>Whole genome of Aphis craccivora.</title>
        <authorList>
            <person name="Voronova N.V."/>
            <person name="Shulinski R.S."/>
            <person name="Bandarenka Y.V."/>
            <person name="Zhorov D.G."/>
            <person name="Warner D."/>
        </authorList>
    </citation>
    <scope>NUCLEOTIDE SEQUENCE [LARGE SCALE GENOMIC DNA]</scope>
    <source>
        <strain evidence="2">180601</strain>
        <tissue evidence="2">Whole Body</tissue>
    </source>
</reference>
<dbReference type="InterPro" id="IPR027417">
    <property type="entry name" value="P-loop_NTPase"/>
</dbReference>